<keyword evidence="1" id="KW-0862">Zinc</keyword>
<protein>
    <submittedName>
        <fullName evidence="5">Uncharacterized protein</fullName>
    </submittedName>
</protein>
<sequence>MKIPLGACASSDGDVVELEESLDGAGGMSDNYADDEFYAVDSGESLAICKAPWLRRETFQKEKRGEVRIRQEFVCHRQGYRSPKFSLMPNRKKRPRAETRCGCPARMLLRMDNESGRWHVAYFSDAHNHNVLELRFSSMLPGHRRMSEADIEQMNDMRKGGIGVSQIHRFMASLAGGYHNVLYTTRDMHNVNAKQRRKGGLDVESCLRACSMRVVDSKDNGSYFIHTVSRYGTSGKDWRVVATSDMREVQCTCMIMECFGVPCEHIIAVLVLNNVHEIPRSLILPRWTKDAKLVAVQSMGVIWDSVQLAQHWCLMDWYQKVCKISCHSTEKFQFAREIAMLMLKHFENEDAGDTSFPPEGPPTEGGRAPARNPPRRNTKGNSAHGGKKTQRCCLCREVGHNRTKCLDHRTMESSSAVADDMDSMDIDMATAEISLFQCSDSDTQAGFANSDFAGTNTSGPVMSLAD</sequence>
<evidence type="ECO:0000256" key="1">
    <source>
        <dbReference type="PROSITE-ProRule" id="PRU00325"/>
    </source>
</evidence>
<organism evidence="5 6">
    <name type="scientific">Arachis hypogaea</name>
    <name type="common">Peanut</name>
    <dbReference type="NCBI Taxonomy" id="3818"/>
    <lineage>
        <taxon>Eukaryota</taxon>
        <taxon>Viridiplantae</taxon>
        <taxon>Streptophyta</taxon>
        <taxon>Embryophyta</taxon>
        <taxon>Tracheophyta</taxon>
        <taxon>Spermatophyta</taxon>
        <taxon>Magnoliopsida</taxon>
        <taxon>eudicotyledons</taxon>
        <taxon>Gunneridae</taxon>
        <taxon>Pentapetalae</taxon>
        <taxon>rosids</taxon>
        <taxon>fabids</taxon>
        <taxon>Fabales</taxon>
        <taxon>Fabaceae</taxon>
        <taxon>Papilionoideae</taxon>
        <taxon>50 kb inversion clade</taxon>
        <taxon>dalbergioids sensu lato</taxon>
        <taxon>Dalbergieae</taxon>
        <taxon>Pterocarpus clade</taxon>
        <taxon>Arachis</taxon>
    </lineage>
</organism>
<evidence type="ECO:0000256" key="2">
    <source>
        <dbReference type="SAM" id="MobiDB-lite"/>
    </source>
</evidence>
<comment type="caution">
    <text evidence="5">The sequence shown here is derived from an EMBL/GenBank/DDBJ whole genome shotgun (WGS) entry which is preliminary data.</text>
</comment>
<evidence type="ECO:0000313" key="5">
    <source>
        <dbReference type="EMBL" id="RYQ86118.1"/>
    </source>
</evidence>
<proteinExistence type="predicted"/>
<dbReference type="Proteomes" id="UP000289738">
    <property type="component" value="Chromosome B10"/>
</dbReference>
<dbReference type="PROSITE" id="PS50966">
    <property type="entry name" value="ZF_SWIM"/>
    <property type="match status" value="1"/>
</dbReference>
<dbReference type="GO" id="GO:0003700">
    <property type="term" value="F:DNA-binding transcription factor activity"/>
    <property type="evidence" value="ECO:0007669"/>
    <property type="project" value="InterPro"/>
</dbReference>
<dbReference type="InterPro" id="IPR007527">
    <property type="entry name" value="Znf_SWIM"/>
</dbReference>
<dbReference type="InterPro" id="IPR004330">
    <property type="entry name" value="FAR1_DNA_bnd_dom"/>
</dbReference>
<name>A0A444X8U8_ARAHY</name>
<dbReference type="Pfam" id="PF03101">
    <property type="entry name" value="FAR1"/>
    <property type="match status" value="1"/>
</dbReference>
<keyword evidence="6" id="KW-1185">Reference proteome</keyword>
<evidence type="ECO:0000259" key="3">
    <source>
        <dbReference type="PROSITE" id="PS50811"/>
    </source>
</evidence>
<dbReference type="PROSITE" id="PS50811">
    <property type="entry name" value="WRKY"/>
    <property type="match status" value="1"/>
</dbReference>
<keyword evidence="1" id="KW-0479">Metal-binding</keyword>
<dbReference type="GO" id="GO:0008270">
    <property type="term" value="F:zinc ion binding"/>
    <property type="evidence" value="ECO:0007669"/>
    <property type="project" value="UniProtKB-KW"/>
</dbReference>
<feature type="domain" description="SWIM-type" evidence="4">
    <location>
        <begin position="238"/>
        <end position="274"/>
    </location>
</feature>
<dbReference type="EMBL" id="SDMP01000020">
    <property type="protein sequence ID" value="RYQ86118.1"/>
    <property type="molecule type" value="Genomic_DNA"/>
</dbReference>
<dbReference type="InterPro" id="IPR003657">
    <property type="entry name" value="WRKY_dom"/>
</dbReference>
<gene>
    <name evidence="5" type="ORF">Ahy_B10g105794</name>
</gene>
<reference evidence="5 6" key="1">
    <citation type="submission" date="2019-01" db="EMBL/GenBank/DDBJ databases">
        <title>Sequencing of cultivated peanut Arachis hypogaea provides insights into genome evolution and oil improvement.</title>
        <authorList>
            <person name="Chen X."/>
        </authorList>
    </citation>
    <scope>NUCLEOTIDE SEQUENCE [LARGE SCALE GENOMIC DNA]</scope>
    <source>
        <strain evidence="6">cv. Fuhuasheng</strain>
        <tissue evidence="5">Leaves</tissue>
    </source>
</reference>
<feature type="domain" description="WRKY" evidence="3">
    <location>
        <begin position="44"/>
        <end position="132"/>
    </location>
</feature>
<evidence type="ECO:0000313" key="6">
    <source>
        <dbReference type="Proteomes" id="UP000289738"/>
    </source>
</evidence>
<dbReference type="AlphaFoldDB" id="A0A444X8U8"/>
<dbReference type="GO" id="GO:0043565">
    <property type="term" value="F:sequence-specific DNA binding"/>
    <property type="evidence" value="ECO:0007669"/>
    <property type="project" value="InterPro"/>
</dbReference>
<dbReference type="PANTHER" id="PTHR47718">
    <property type="entry name" value="OS01G0519700 PROTEIN"/>
    <property type="match status" value="1"/>
</dbReference>
<keyword evidence="1" id="KW-0863">Zinc-finger</keyword>
<accession>A0A444X8U8</accession>
<feature type="region of interest" description="Disordered" evidence="2">
    <location>
        <begin position="350"/>
        <end position="387"/>
    </location>
</feature>
<evidence type="ECO:0000259" key="4">
    <source>
        <dbReference type="PROSITE" id="PS50966"/>
    </source>
</evidence>